<name>A0A926I4M3_9FIRM</name>
<gene>
    <name evidence="2" type="ORF">H8711_06750</name>
</gene>
<comment type="caution">
    <text evidence="2">The sequence shown here is derived from an EMBL/GenBank/DDBJ whole genome shotgun (WGS) entry which is preliminary data.</text>
</comment>
<organism evidence="2 3">
    <name type="scientific">Ligaoa zhengdingensis</name>
    <dbReference type="NCBI Taxonomy" id="2763658"/>
    <lineage>
        <taxon>Bacteria</taxon>
        <taxon>Bacillati</taxon>
        <taxon>Bacillota</taxon>
        <taxon>Clostridia</taxon>
        <taxon>Eubacteriales</taxon>
        <taxon>Oscillospiraceae</taxon>
        <taxon>Ligaoa</taxon>
    </lineage>
</organism>
<keyword evidence="1" id="KW-0812">Transmembrane</keyword>
<protein>
    <submittedName>
        <fullName evidence="2">DUF2500 domain-containing protein</fullName>
    </submittedName>
</protein>
<feature type="transmembrane region" description="Helical" evidence="1">
    <location>
        <begin position="12"/>
        <end position="39"/>
    </location>
</feature>
<dbReference type="Gene3D" id="2.40.50.660">
    <property type="match status" value="1"/>
</dbReference>
<reference evidence="2" key="1">
    <citation type="submission" date="2020-08" db="EMBL/GenBank/DDBJ databases">
        <title>Genome public.</title>
        <authorList>
            <person name="Liu C."/>
            <person name="Sun Q."/>
        </authorList>
    </citation>
    <scope>NUCLEOTIDE SEQUENCE</scope>
    <source>
        <strain evidence="2">NSJ-31</strain>
    </source>
</reference>
<dbReference type="EMBL" id="JACRST010000007">
    <property type="protein sequence ID" value="MBC8546633.1"/>
    <property type="molecule type" value="Genomic_DNA"/>
</dbReference>
<dbReference type="AlphaFoldDB" id="A0A926I4M3"/>
<dbReference type="RefSeq" id="WP_249282709.1">
    <property type="nucleotide sequence ID" value="NZ_JACRST010000007.1"/>
</dbReference>
<sequence length="136" mass="14788">MSPYDPFGGGAFGAAFSIIPVIVIIGFVLVFGMILVSAVRGAAQWNKNNHSPVLTVDAVVRSKRADVSVHHHHNGDNMAMDHTTSSTTYYVTFEVPSGDRMEFSMSGAEYGQLVEGDQGRLTFQGTRYKGFARTLN</sequence>
<dbReference type="Pfam" id="PF10694">
    <property type="entry name" value="DUF2500"/>
    <property type="match status" value="1"/>
</dbReference>
<keyword evidence="1" id="KW-0472">Membrane</keyword>
<evidence type="ECO:0000256" key="1">
    <source>
        <dbReference type="SAM" id="Phobius"/>
    </source>
</evidence>
<accession>A0A926I4M3</accession>
<keyword evidence="1" id="KW-1133">Transmembrane helix</keyword>
<dbReference type="InterPro" id="IPR019635">
    <property type="entry name" value="DUF2500"/>
</dbReference>
<evidence type="ECO:0000313" key="3">
    <source>
        <dbReference type="Proteomes" id="UP000653127"/>
    </source>
</evidence>
<keyword evidence="3" id="KW-1185">Reference proteome</keyword>
<dbReference type="Proteomes" id="UP000653127">
    <property type="component" value="Unassembled WGS sequence"/>
</dbReference>
<proteinExistence type="predicted"/>
<evidence type="ECO:0000313" key="2">
    <source>
        <dbReference type="EMBL" id="MBC8546633.1"/>
    </source>
</evidence>